<dbReference type="VEuPathDB" id="FungiDB:C5_03490C_A"/>
<protein>
    <submittedName>
        <fullName evidence="3">Uncharacterized protein</fullName>
    </submittedName>
</protein>
<dbReference type="InParanoid" id="A0A1D8PNP4"/>
<evidence type="ECO:0000313" key="2">
    <source>
        <dbReference type="CGD" id="CAL0000189210"/>
    </source>
</evidence>
<evidence type="ECO:0000313" key="4">
    <source>
        <dbReference type="Proteomes" id="UP000000559"/>
    </source>
</evidence>
<dbReference type="Proteomes" id="UP000000559">
    <property type="component" value="Chromosome 5"/>
</dbReference>
<reference evidence="3 4" key="3">
    <citation type="journal article" date="2013" name="Genome Biol.">
        <title>Assembly of a phased diploid Candida albicans genome facilitates allele-specific measurements and provides a simple model for repeat and indel structure.</title>
        <authorList>
            <person name="Muzzey D."/>
            <person name="Schwartz K."/>
            <person name="Weissman J.S."/>
            <person name="Sherlock G."/>
        </authorList>
    </citation>
    <scope>NUCLEOTIDE SEQUENCE [LARGE SCALE GENOMIC DNA]</scope>
    <source>
        <strain evidence="4">SC5314 / ATCC MYA-2876</strain>
    </source>
</reference>
<evidence type="ECO:0000256" key="1">
    <source>
        <dbReference type="SAM" id="MobiDB-lite"/>
    </source>
</evidence>
<reference evidence="3 4" key="2">
    <citation type="journal article" date="2007" name="Genome Biol.">
        <title>Assembly of the Candida albicans genome into sixteen supercontigs aligned on the eight chromosomes.</title>
        <authorList>
            <person name="van het Hoog M."/>
            <person name="Rast T.J."/>
            <person name="Martchenko M."/>
            <person name="Grindle S."/>
            <person name="Dignard D."/>
            <person name="Hogues H."/>
            <person name="Cuomo C."/>
            <person name="Berriman M."/>
            <person name="Scherer S."/>
            <person name="Magee B.B."/>
            <person name="Whiteway M."/>
            <person name="Chibana H."/>
            <person name="Nantel A."/>
            <person name="Magee P.T."/>
        </authorList>
    </citation>
    <scope>GENOME REANNOTATION</scope>
    <source>
        <strain evidence="4">SC5314 / ATCC MYA-2876</strain>
    </source>
</reference>
<dbReference type="eggNOG" id="ENOG502RQQZ">
    <property type="taxonomic scope" value="Eukaryota"/>
</dbReference>
<gene>
    <name evidence="3" type="ordered locus">CAALFM_C503490CA</name>
    <name evidence="2" type="ordered locus">orf19.6658</name>
</gene>
<dbReference type="OrthoDB" id="2020070at2759"/>
<dbReference type="OMA" id="NELGGYN"/>
<feature type="region of interest" description="Disordered" evidence="1">
    <location>
        <begin position="313"/>
        <end position="335"/>
    </location>
</feature>
<dbReference type="EMBL" id="CP017627">
    <property type="protein sequence ID" value="AOW29761.1"/>
    <property type="molecule type" value="Genomic_DNA"/>
</dbReference>
<reference evidence="3 4" key="1">
    <citation type="journal article" date="2004" name="Proc. Natl. Acad. Sci. U.S.A.">
        <title>The diploid genome sequence of Candida albicans.</title>
        <authorList>
            <person name="Jones T."/>
            <person name="Federspiel N.A."/>
            <person name="Chibana H."/>
            <person name="Dungan J."/>
            <person name="Kalman S."/>
            <person name="Magee B.B."/>
            <person name="Newport G."/>
            <person name="Thorstenson Y.R."/>
            <person name="Agabian N."/>
            <person name="Magee P.T."/>
            <person name="Davis R.W."/>
            <person name="Scherer S."/>
        </authorList>
    </citation>
    <scope>NUCLEOTIDE SEQUENCE [LARGE SCALE GENOMIC DNA]</scope>
    <source>
        <strain evidence="4">SC5314 / ATCC MYA-2876</strain>
    </source>
</reference>
<dbReference type="GeneID" id="3646967"/>
<proteinExistence type="predicted"/>
<dbReference type="RefSeq" id="XP_711411.1">
    <property type="nucleotide sequence ID" value="XM_706319.1"/>
</dbReference>
<dbReference type="CGD" id="CAL0000189210">
    <property type="gene designation" value="orf19.6658"/>
</dbReference>
<name>A0A1D8PNP4_CANAL</name>
<dbReference type="AlphaFoldDB" id="A0A1D8PNP4"/>
<sequence>MTLPANFKFKSTEDPKIIEQLYTLCGTEWGGKLTPEQFGSAQAKGNFKYVDEGGRILSYYIEDVNTGTIVATTSVKFCKAFYKPADRSSAISSIPDPSLFGVNNATALLISFVFTHKDYRKLGLAGQCVSKAIEATEKLIIKEKVDSSDESVADNFKKMSIADGTNETDLQLANYYLSKEYIWILYSGVNTYYERFGFKSFPMDFYEVPNTLLTNDVESAIENLIKESKEEKQSPSGKSIRLLLGDNPADQEIIQFILQNKELNIVTEINKLQFHSNLQSDRKSSTSLTNMTNILSMSKLGSSTGLSSVAETNAAAASSSSPGSPGVRRKSSVHHQTIPKFAIKPTYAHYQSNATVNKEMFDYFSEVSQKFANIQGAIVTNEVQQRSYYALWCPLKGQFFITGMGEIQFQGIPSSLPANRPRRASSLSGINELGGYNFKDLEVLVFTALHVAKNLDTHFDKVHISVNDLPEEIPDPVMYDFFINYLPASIQESEGVKEEAKAEVKLLTDAAHSIRVLPMVRKFGSQKSEFDLDWIADGMWCWG</sequence>
<evidence type="ECO:0000313" key="3">
    <source>
        <dbReference type="EMBL" id="AOW29761.1"/>
    </source>
</evidence>
<dbReference type="KEGG" id="cal:CAALFM_C503490CA"/>
<keyword evidence="4" id="KW-1185">Reference proteome</keyword>
<organism evidence="3 4">
    <name type="scientific">Candida albicans (strain SC5314 / ATCC MYA-2876)</name>
    <name type="common">Yeast</name>
    <dbReference type="NCBI Taxonomy" id="237561"/>
    <lineage>
        <taxon>Eukaryota</taxon>
        <taxon>Fungi</taxon>
        <taxon>Dikarya</taxon>
        <taxon>Ascomycota</taxon>
        <taxon>Saccharomycotina</taxon>
        <taxon>Pichiomycetes</taxon>
        <taxon>Debaryomycetaceae</taxon>
        <taxon>Candida/Lodderomyces clade</taxon>
        <taxon>Candida</taxon>
    </lineage>
</organism>
<accession>A0A1D8PNP4</accession>
<feature type="compositionally biased region" description="Low complexity" evidence="1">
    <location>
        <begin position="313"/>
        <end position="326"/>
    </location>
</feature>